<protein>
    <recommendedName>
        <fullName evidence="3">SCP domain-containing protein</fullName>
    </recommendedName>
</protein>
<name>A0AAX4K2N9_9TREE</name>
<dbReference type="SUPFAM" id="SSF55797">
    <property type="entry name" value="PR-1-like"/>
    <property type="match status" value="1"/>
</dbReference>
<evidence type="ECO:0000259" key="3">
    <source>
        <dbReference type="SMART" id="SM00198"/>
    </source>
</evidence>
<dbReference type="Gene3D" id="3.40.33.10">
    <property type="entry name" value="CAP"/>
    <property type="match status" value="1"/>
</dbReference>
<proteinExistence type="predicted"/>
<feature type="region of interest" description="Disordered" evidence="1">
    <location>
        <begin position="74"/>
        <end position="128"/>
    </location>
</feature>
<dbReference type="Pfam" id="PF00188">
    <property type="entry name" value="CAP"/>
    <property type="match status" value="1"/>
</dbReference>
<dbReference type="InterPro" id="IPR018244">
    <property type="entry name" value="Allrgn_V5/Tpx1_CS"/>
</dbReference>
<sequence length="377" mass="40254">MLVISSFFTILSLLSLGEVVVEAKSHNSPLGRKVSQHPHRRHVDIRNPLVARKNDDDNVVWVDVTSTKTLTASATQASAASISVSNDPPPLVGAVLAGQEGDSSPDSKFNSNSDNNNNNDNNSNENDENIVWVDVTSTITETVHITPMASSSSSSASEQQQEQTSSSSEEKEVPKTTITGTRTKAIPTVGAVAISTGKGGKTSIIQDTSTQSAVAQSTATASSDKPINGANEQAQKPWVDLHNAARAKYQVGPVSWRQDLVAIAKEHAQACNKAHTKAAENLQWGSGMGTPKSAVDAWMEEDALYKWDNPVYSDATGHFTQVVWKNTSFIGCWIAECDPQKIAPGHTQSFQSACEYDPAGNFVGAESFRANVLTKGS</sequence>
<dbReference type="SMART" id="SM00198">
    <property type="entry name" value="SCP"/>
    <property type="match status" value="1"/>
</dbReference>
<feature type="chain" id="PRO_5043433143" description="SCP domain-containing protein" evidence="2">
    <location>
        <begin position="24"/>
        <end position="377"/>
    </location>
</feature>
<keyword evidence="5" id="KW-1185">Reference proteome</keyword>
<dbReference type="PANTHER" id="PTHR10334">
    <property type="entry name" value="CYSTEINE-RICH SECRETORY PROTEIN-RELATED"/>
    <property type="match status" value="1"/>
</dbReference>
<feature type="signal peptide" evidence="2">
    <location>
        <begin position="1"/>
        <end position="23"/>
    </location>
</feature>
<dbReference type="PROSITE" id="PS01009">
    <property type="entry name" value="CRISP_1"/>
    <property type="match status" value="1"/>
</dbReference>
<dbReference type="AlphaFoldDB" id="A0AAX4K2N9"/>
<gene>
    <name evidence="4" type="ORF">L201_006317</name>
</gene>
<accession>A0AAX4K2N9</accession>
<dbReference type="GO" id="GO:0005576">
    <property type="term" value="C:extracellular region"/>
    <property type="evidence" value="ECO:0007669"/>
    <property type="project" value="InterPro"/>
</dbReference>
<keyword evidence="2" id="KW-0732">Signal</keyword>
<evidence type="ECO:0000256" key="1">
    <source>
        <dbReference type="SAM" id="MobiDB-lite"/>
    </source>
</evidence>
<feature type="region of interest" description="Disordered" evidence="1">
    <location>
        <begin position="147"/>
        <end position="181"/>
    </location>
</feature>
<dbReference type="InterPro" id="IPR001283">
    <property type="entry name" value="CRISP-related"/>
</dbReference>
<dbReference type="InterPro" id="IPR014044">
    <property type="entry name" value="CAP_dom"/>
</dbReference>
<dbReference type="GeneID" id="91096986"/>
<dbReference type="InterPro" id="IPR035940">
    <property type="entry name" value="CAP_sf"/>
</dbReference>
<dbReference type="EMBL" id="CP144105">
    <property type="protein sequence ID" value="WWC91374.1"/>
    <property type="molecule type" value="Genomic_DNA"/>
</dbReference>
<evidence type="ECO:0000313" key="5">
    <source>
        <dbReference type="Proteomes" id="UP001355207"/>
    </source>
</evidence>
<feature type="domain" description="SCP" evidence="3">
    <location>
        <begin position="233"/>
        <end position="364"/>
    </location>
</feature>
<dbReference type="PRINTS" id="PR00837">
    <property type="entry name" value="V5TPXLIKE"/>
</dbReference>
<dbReference type="Proteomes" id="UP001355207">
    <property type="component" value="Chromosome 8"/>
</dbReference>
<organism evidence="4 5">
    <name type="scientific">Kwoniella dendrophila CBS 6074</name>
    <dbReference type="NCBI Taxonomy" id="1295534"/>
    <lineage>
        <taxon>Eukaryota</taxon>
        <taxon>Fungi</taxon>
        <taxon>Dikarya</taxon>
        <taxon>Basidiomycota</taxon>
        <taxon>Agaricomycotina</taxon>
        <taxon>Tremellomycetes</taxon>
        <taxon>Tremellales</taxon>
        <taxon>Cryptococcaceae</taxon>
        <taxon>Kwoniella</taxon>
    </lineage>
</organism>
<dbReference type="RefSeq" id="XP_066078136.1">
    <property type="nucleotide sequence ID" value="XM_066222039.1"/>
</dbReference>
<evidence type="ECO:0000256" key="2">
    <source>
        <dbReference type="SAM" id="SignalP"/>
    </source>
</evidence>
<evidence type="ECO:0000313" key="4">
    <source>
        <dbReference type="EMBL" id="WWC91374.1"/>
    </source>
</evidence>
<feature type="compositionally biased region" description="Low complexity" evidence="1">
    <location>
        <begin position="74"/>
        <end position="83"/>
    </location>
</feature>
<reference evidence="4 5" key="1">
    <citation type="submission" date="2024-01" db="EMBL/GenBank/DDBJ databases">
        <title>Comparative genomics of Cryptococcus and Kwoniella reveals pathogenesis evolution and contrasting modes of karyotype evolution via chromosome fusion or intercentromeric recombination.</title>
        <authorList>
            <person name="Coelho M.A."/>
            <person name="David-Palma M."/>
            <person name="Shea T."/>
            <person name="Bowers K."/>
            <person name="McGinley-Smith S."/>
            <person name="Mohammad A.W."/>
            <person name="Gnirke A."/>
            <person name="Yurkov A.M."/>
            <person name="Nowrousian M."/>
            <person name="Sun S."/>
            <person name="Cuomo C.A."/>
            <person name="Heitman J."/>
        </authorList>
    </citation>
    <scope>NUCLEOTIDE SEQUENCE [LARGE SCALE GENOMIC DNA]</scope>
    <source>
        <strain evidence="4 5">CBS 6074</strain>
    </source>
</reference>
<feature type="compositionally biased region" description="Low complexity" evidence="1">
    <location>
        <begin position="110"/>
        <end position="124"/>
    </location>
</feature>
<feature type="compositionally biased region" description="Low complexity" evidence="1">
    <location>
        <begin position="150"/>
        <end position="167"/>
    </location>
</feature>